<evidence type="ECO:0000313" key="11">
    <source>
        <dbReference type="EMBL" id="CCE86716.1"/>
    </source>
</evidence>
<dbReference type="InterPro" id="IPR036168">
    <property type="entry name" value="AP2_Mu_C_sf"/>
</dbReference>
<dbReference type="Gene3D" id="3.30.450.60">
    <property type="match status" value="1"/>
</dbReference>
<dbReference type="Gene3D" id="2.60.40.1170">
    <property type="entry name" value="Mu homology domain, subdomain B"/>
    <property type="match status" value="2"/>
</dbReference>
<sequence length="462" mass="52451">MISALFIYDMKGDVLVSKIYKDDVKRSMSDVFRVHVIAANSQRGSNQERIKNEVRSPVLTLGSTSFVYIKSGLIWICAVTRSNQDCSIIMEFLFNLISSMKVLLNDNPSTVITSELITNNFAFVYELLDEVAEFGYPTNMEISYLKNYLLSTSVKDKIFKMPTNGIGSGGSSSKQASKKLNTSNITWRRSDIKYRRNEIFVNVEEKVNVLMSPQAEVLRANVDGSINLKTHLSGMPECRFGFTEDNIFLNSMNHDRSLVPDAGSATLEDCKFHQCVELNKFDSERVIQFIPPDGEFQLMSYNCISNLSLPFKVFPQIQEMGRERLQYKIRIRSLFPSKLSASDVYVRIPTPSGVNKTLFTVSAGKAKYHSEENCIVWKISKFFGGKEHYLNGEAQVADTVADIHSKSLMHWSRPPINMNFVIDMFSSSGLTVKFLKVSEPSNYRTIKWVKYSSIAGSYEIRY</sequence>
<dbReference type="GO" id="GO:0005905">
    <property type="term" value="C:clathrin-coated pit"/>
    <property type="evidence" value="ECO:0007669"/>
    <property type="project" value="UniProtKB-KW"/>
</dbReference>
<accession>G8Y1L3</accession>
<dbReference type="SUPFAM" id="SSF64356">
    <property type="entry name" value="SNARE-like"/>
    <property type="match status" value="1"/>
</dbReference>
<dbReference type="OrthoDB" id="10259133at2759"/>
<dbReference type="PROSITE" id="PS51072">
    <property type="entry name" value="MHD"/>
    <property type="match status" value="1"/>
</dbReference>
<evidence type="ECO:0000256" key="6">
    <source>
        <dbReference type="ARBA" id="ARBA00022927"/>
    </source>
</evidence>
<organism evidence="11 12">
    <name type="scientific">Pichia sorbitophila (strain ATCC MYA-4447 / BCRC 22081 / CBS 7064 / NBRC 10061 / NRRL Y-12695)</name>
    <name type="common">Hybrid yeast</name>
    <dbReference type="NCBI Taxonomy" id="559304"/>
    <lineage>
        <taxon>Eukaryota</taxon>
        <taxon>Fungi</taxon>
        <taxon>Dikarya</taxon>
        <taxon>Ascomycota</taxon>
        <taxon>Saccharomycotina</taxon>
        <taxon>Pichiomycetes</taxon>
        <taxon>Debaryomycetaceae</taxon>
        <taxon>Millerozyma</taxon>
    </lineage>
</organism>
<feature type="domain" description="MHD" evidence="10">
    <location>
        <begin position="196"/>
        <end position="461"/>
    </location>
</feature>
<keyword evidence="7" id="KW-0472">Membrane</keyword>
<dbReference type="InterPro" id="IPR043512">
    <property type="entry name" value="Mu2_C"/>
</dbReference>
<evidence type="ECO:0000256" key="8">
    <source>
        <dbReference type="ARBA" id="ARBA00023176"/>
    </source>
</evidence>
<dbReference type="PRINTS" id="PR00314">
    <property type="entry name" value="CLATHRINADPT"/>
</dbReference>
<dbReference type="InParanoid" id="G8Y1L3"/>
<dbReference type="PIRSF" id="PIRSF005992">
    <property type="entry name" value="Clathrin_mu"/>
    <property type="match status" value="1"/>
</dbReference>
<dbReference type="HOGENOM" id="CLU_026996_5_2_1"/>
<keyword evidence="6 9" id="KW-0653">Protein transport</keyword>
<keyword evidence="5" id="KW-0254">Endocytosis</keyword>
<evidence type="ECO:0000256" key="3">
    <source>
        <dbReference type="ARBA" id="ARBA00022448"/>
    </source>
</evidence>
<name>G8Y1L3_PICSO</name>
<dbReference type="AlphaFoldDB" id="G8Y1L3"/>
<keyword evidence="12" id="KW-1185">Reference proteome</keyword>
<gene>
    <name evidence="11" type="primary">Piso0_005222</name>
    <name evidence="11" type="ORF">GNLVRS01_PISO0N10441g</name>
</gene>
<dbReference type="CDD" id="cd09251">
    <property type="entry name" value="AP-2_Mu2_Cterm"/>
    <property type="match status" value="1"/>
</dbReference>
<protein>
    <submittedName>
        <fullName evidence="11">Piso0_005222 protein</fullName>
    </submittedName>
</protein>
<dbReference type="FunFam" id="3.30.450.60:FF:000002">
    <property type="entry name" value="AP-2 complex subunit mu, putative"/>
    <property type="match status" value="1"/>
</dbReference>
<keyword evidence="4" id="KW-1003">Cell membrane</keyword>
<dbReference type="InterPro" id="IPR028565">
    <property type="entry name" value="MHD"/>
</dbReference>
<dbReference type="SUPFAM" id="SSF49447">
    <property type="entry name" value="Second domain of Mu2 adaptin subunit (ap50) of ap2 adaptor"/>
    <property type="match status" value="1"/>
</dbReference>
<reference evidence="11 12" key="1">
    <citation type="journal article" date="2012" name="G3 (Bethesda)">
        <title>Pichia sorbitophila, an interspecies yeast hybrid reveals early steps of genome resolution following polyploidization.</title>
        <authorList>
            <person name="Leh Louis V."/>
            <person name="Despons L."/>
            <person name="Friedrich A."/>
            <person name="Martin T."/>
            <person name="Durrens P."/>
            <person name="Casaregola S."/>
            <person name="Neuveglise C."/>
            <person name="Fairhead C."/>
            <person name="Marck C."/>
            <person name="Cruz J.A."/>
            <person name="Straub M.L."/>
            <person name="Kugler V."/>
            <person name="Sacerdot C."/>
            <person name="Uzunov Z."/>
            <person name="Thierry A."/>
            <person name="Weiss S."/>
            <person name="Bleykasten C."/>
            <person name="De Montigny J."/>
            <person name="Jacques N."/>
            <person name="Jung P."/>
            <person name="Lemaire M."/>
            <person name="Mallet S."/>
            <person name="Morel G."/>
            <person name="Richard G.F."/>
            <person name="Sarkar A."/>
            <person name="Savel G."/>
            <person name="Schacherer J."/>
            <person name="Seret M.L."/>
            <person name="Talla E."/>
            <person name="Samson G."/>
            <person name="Jubin C."/>
            <person name="Poulain J."/>
            <person name="Vacherie B."/>
            <person name="Barbe V."/>
            <person name="Pelletier E."/>
            <person name="Sherman D.J."/>
            <person name="Westhof E."/>
            <person name="Weissenbach J."/>
            <person name="Baret P.V."/>
            <person name="Wincker P."/>
            <person name="Gaillardin C."/>
            <person name="Dujon B."/>
            <person name="Souciet J.L."/>
        </authorList>
    </citation>
    <scope>NUCLEOTIDE SEQUENCE [LARGE SCALE GENOMIC DNA]</scope>
    <source>
        <strain evidence="12">ATCC MYA-4447 / BCRC 22081 / CBS 7064 / NBRC 10061 / NRRL Y-12695</strain>
    </source>
</reference>
<dbReference type="GO" id="GO:0006897">
    <property type="term" value="P:endocytosis"/>
    <property type="evidence" value="ECO:0007669"/>
    <property type="project" value="UniProtKB-KW"/>
</dbReference>
<dbReference type="InterPro" id="IPR001392">
    <property type="entry name" value="Clathrin_mu"/>
</dbReference>
<evidence type="ECO:0000256" key="2">
    <source>
        <dbReference type="ARBA" id="ARBA00004277"/>
    </source>
</evidence>
<evidence type="ECO:0000313" key="12">
    <source>
        <dbReference type="Proteomes" id="UP000005222"/>
    </source>
</evidence>
<evidence type="ECO:0000256" key="5">
    <source>
        <dbReference type="ARBA" id="ARBA00022583"/>
    </source>
</evidence>
<dbReference type="GO" id="GO:0005886">
    <property type="term" value="C:plasma membrane"/>
    <property type="evidence" value="ECO:0007669"/>
    <property type="project" value="UniProtKB-SubCell"/>
</dbReference>
<dbReference type="eggNOG" id="KOG0938">
    <property type="taxonomic scope" value="Eukaryota"/>
</dbReference>
<dbReference type="InterPro" id="IPR011012">
    <property type="entry name" value="Longin-like_dom_sf"/>
</dbReference>
<evidence type="ECO:0000256" key="1">
    <source>
        <dbReference type="ARBA" id="ARBA00004236"/>
    </source>
</evidence>
<evidence type="ECO:0000256" key="9">
    <source>
        <dbReference type="PIRNR" id="PIRNR005992"/>
    </source>
</evidence>
<dbReference type="GO" id="GO:0030131">
    <property type="term" value="C:clathrin adaptor complex"/>
    <property type="evidence" value="ECO:0007669"/>
    <property type="project" value="UniProtKB-UniRule"/>
</dbReference>
<dbReference type="PANTHER" id="PTHR10529">
    <property type="entry name" value="AP COMPLEX SUBUNIT MU"/>
    <property type="match status" value="1"/>
</dbReference>
<keyword evidence="3 9" id="KW-0813">Transport</keyword>
<evidence type="ECO:0000259" key="10">
    <source>
        <dbReference type="PROSITE" id="PS51072"/>
    </source>
</evidence>
<dbReference type="PROSITE" id="PS00991">
    <property type="entry name" value="CLAT_ADAPTOR_M_2"/>
    <property type="match status" value="1"/>
</dbReference>
<dbReference type="Proteomes" id="UP000005222">
    <property type="component" value="Chromosome N"/>
</dbReference>
<dbReference type="CDD" id="cd14836">
    <property type="entry name" value="AP2_Mu_N"/>
    <property type="match status" value="1"/>
</dbReference>
<dbReference type="InterPro" id="IPR018240">
    <property type="entry name" value="Clathrin_mu_CS"/>
</dbReference>
<evidence type="ECO:0000256" key="7">
    <source>
        <dbReference type="ARBA" id="ARBA00023136"/>
    </source>
</evidence>
<dbReference type="Pfam" id="PF00928">
    <property type="entry name" value="Adap_comp_sub"/>
    <property type="match status" value="1"/>
</dbReference>
<keyword evidence="8" id="KW-0168">Coated pit</keyword>
<comment type="similarity">
    <text evidence="9">Belongs to the adaptor complexes medium subunit family.</text>
</comment>
<dbReference type="OMA" id="VWKIPRI"/>
<dbReference type="GO" id="GO:0006886">
    <property type="term" value="P:intracellular protein transport"/>
    <property type="evidence" value="ECO:0007669"/>
    <property type="project" value="UniProtKB-UniRule"/>
</dbReference>
<dbReference type="InterPro" id="IPR043532">
    <property type="entry name" value="AP2_Mu_N"/>
</dbReference>
<evidence type="ECO:0000256" key="4">
    <source>
        <dbReference type="ARBA" id="ARBA00022475"/>
    </source>
</evidence>
<dbReference type="STRING" id="559304.G8Y1L3"/>
<dbReference type="FunCoup" id="G8Y1L3">
    <property type="interactions" value="288"/>
</dbReference>
<dbReference type="EMBL" id="FO082046">
    <property type="protein sequence ID" value="CCE86716.1"/>
    <property type="molecule type" value="Genomic_DNA"/>
</dbReference>
<proteinExistence type="inferred from homology"/>
<dbReference type="InterPro" id="IPR050431">
    <property type="entry name" value="Adaptor_comp_med_subunit"/>
</dbReference>
<comment type="subcellular location">
    <subcellularLocation>
        <location evidence="1">Cell membrane</location>
    </subcellularLocation>
    <subcellularLocation>
        <location evidence="2">Membrane</location>
        <location evidence="2">Coated pit</location>
        <topology evidence="2">Peripheral membrane protein</topology>
        <orientation evidence="2">Cytoplasmic side</orientation>
    </subcellularLocation>
</comment>